<dbReference type="EMBL" id="JBHUIO010000011">
    <property type="protein sequence ID" value="MFD2172060.1"/>
    <property type="molecule type" value="Genomic_DNA"/>
</dbReference>
<dbReference type="InterPro" id="IPR024169">
    <property type="entry name" value="SP_NH2Trfase/AEP_transaminase"/>
</dbReference>
<evidence type="ECO:0000256" key="4">
    <source>
        <dbReference type="RuleBase" id="RU004075"/>
    </source>
</evidence>
<feature type="domain" description="Aminotransferase class V" evidence="6">
    <location>
        <begin position="28"/>
        <end position="327"/>
    </location>
</feature>
<evidence type="ECO:0000259" key="6">
    <source>
        <dbReference type="Pfam" id="PF00266"/>
    </source>
</evidence>
<dbReference type="SUPFAM" id="SSF53383">
    <property type="entry name" value="PLP-dependent transferases"/>
    <property type="match status" value="1"/>
</dbReference>
<dbReference type="PROSITE" id="PS00595">
    <property type="entry name" value="AA_TRANSFER_CLASS_5"/>
    <property type="match status" value="1"/>
</dbReference>
<dbReference type="PANTHER" id="PTHR21152">
    <property type="entry name" value="AMINOTRANSFERASE CLASS V"/>
    <property type="match status" value="1"/>
</dbReference>
<dbReference type="RefSeq" id="WP_386049388.1">
    <property type="nucleotide sequence ID" value="NZ_JBHUIO010000011.1"/>
</dbReference>
<evidence type="ECO:0000256" key="5">
    <source>
        <dbReference type="RuleBase" id="RU004504"/>
    </source>
</evidence>
<dbReference type="PIRSF" id="PIRSF000524">
    <property type="entry name" value="SPT"/>
    <property type="match status" value="1"/>
</dbReference>
<dbReference type="InterPro" id="IPR020578">
    <property type="entry name" value="Aminotrans_V_PyrdxlP_BS"/>
</dbReference>
<protein>
    <submittedName>
        <fullName evidence="7">Pyridoxal-phosphate-dependent aminotransferase family protein</fullName>
    </submittedName>
</protein>
<sequence length="388" mass="42185">MFQEQMMLRIPGPTPIPPQVERAMNRPMIGHRSGEFSRLFAETATRLKRVFQTEQDVLVLAGSGTAGLEAAVSNVISPGDKVIVLVGGNFGERFVKIGEAYGATVLRVEARWGEQIDPELVALTLAEHPDTKAVFATHCETSTGVLHPIEEIARRVRATDALLIVDAVSSLGAVELPMDEWGIDIVVTGSQKALMLPPGLTFLALSARAWQAVEESRAPRFYFDLRAYRKQLQANTTPYTAPVTLIFALAEVLTLFEAEGLTAIYDRHLLLQAMTRSAIRALGLPLFTSEAAASPTVTSVGPCEFDVEAFRKTLRNDCNLAIAGGQQHLKGQIFRIGHMGYCSPADLLQAIALLEIGLIRSGVQVELGQGVRAAQAVWLEQKEVVHHG</sequence>
<keyword evidence="7" id="KW-0032">Aminotransferase</keyword>
<dbReference type="GO" id="GO:0008483">
    <property type="term" value="F:transaminase activity"/>
    <property type="evidence" value="ECO:0007669"/>
    <property type="project" value="UniProtKB-KW"/>
</dbReference>
<evidence type="ECO:0000313" key="7">
    <source>
        <dbReference type="EMBL" id="MFD2172060.1"/>
    </source>
</evidence>
<keyword evidence="8" id="KW-1185">Reference proteome</keyword>
<comment type="cofactor">
    <cofactor evidence="1 5">
        <name>pyridoxal 5'-phosphate</name>
        <dbReference type="ChEBI" id="CHEBI:597326"/>
    </cofactor>
</comment>
<proteinExistence type="inferred from homology"/>
<evidence type="ECO:0000256" key="2">
    <source>
        <dbReference type="ARBA" id="ARBA00009236"/>
    </source>
</evidence>
<dbReference type="Gene3D" id="3.90.1150.10">
    <property type="entry name" value="Aspartate Aminotransferase, domain 1"/>
    <property type="match status" value="1"/>
</dbReference>
<dbReference type="InterPro" id="IPR015421">
    <property type="entry name" value="PyrdxlP-dep_Trfase_major"/>
</dbReference>
<dbReference type="InterPro" id="IPR015424">
    <property type="entry name" value="PyrdxlP-dep_Trfase"/>
</dbReference>
<gene>
    <name evidence="7" type="ORF">ACFSOY_19015</name>
</gene>
<organism evidence="7 8">
    <name type="scientific">Tumebacillus lipolyticus</name>
    <dbReference type="NCBI Taxonomy" id="1280370"/>
    <lineage>
        <taxon>Bacteria</taxon>
        <taxon>Bacillati</taxon>
        <taxon>Bacillota</taxon>
        <taxon>Bacilli</taxon>
        <taxon>Bacillales</taxon>
        <taxon>Alicyclobacillaceae</taxon>
        <taxon>Tumebacillus</taxon>
    </lineage>
</organism>
<evidence type="ECO:0000313" key="8">
    <source>
        <dbReference type="Proteomes" id="UP001597343"/>
    </source>
</evidence>
<reference evidence="8" key="1">
    <citation type="journal article" date="2019" name="Int. J. Syst. Evol. Microbiol.">
        <title>The Global Catalogue of Microorganisms (GCM) 10K type strain sequencing project: providing services to taxonomists for standard genome sequencing and annotation.</title>
        <authorList>
            <consortium name="The Broad Institute Genomics Platform"/>
            <consortium name="The Broad Institute Genome Sequencing Center for Infectious Disease"/>
            <person name="Wu L."/>
            <person name="Ma J."/>
        </authorList>
    </citation>
    <scope>NUCLEOTIDE SEQUENCE [LARGE SCALE GENOMIC DNA]</scope>
    <source>
        <strain evidence="8">CGMCC 1.13574</strain>
    </source>
</reference>
<keyword evidence="7" id="KW-0808">Transferase</keyword>
<evidence type="ECO:0000256" key="3">
    <source>
        <dbReference type="ARBA" id="ARBA00022898"/>
    </source>
</evidence>
<comment type="similarity">
    <text evidence="2 4">Belongs to the class-V pyridoxal-phosphate-dependent aminotransferase family.</text>
</comment>
<dbReference type="InterPro" id="IPR015422">
    <property type="entry name" value="PyrdxlP-dep_Trfase_small"/>
</dbReference>
<evidence type="ECO:0000256" key="1">
    <source>
        <dbReference type="ARBA" id="ARBA00001933"/>
    </source>
</evidence>
<accession>A0ABW5A280</accession>
<dbReference type="InterPro" id="IPR000192">
    <property type="entry name" value="Aminotrans_V_dom"/>
</dbReference>
<dbReference type="Gene3D" id="3.40.640.10">
    <property type="entry name" value="Type I PLP-dependent aspartate aminotransferase-like (Major domain)"/>
    <property type="match status" value="1"/>
</dbReference>
<name>A0ABW5A280_9BACL</name>
<keyword evidence="3" id="KW-0663">Pyridoxal phosphate</keyword>
<dbReference type="Pfam" id="PF00266">
    <property type="entry name" value="Aminotran_5"/>
    <property type="match status" value="1"/>
</dbReference>
<dbReference type="Proteomes" id="UP001597343">
    <property type="component" value="Unassembled WGS sequence"/>
</dbReference>
<comment type="caution">
    <text evidence="7">The sequence shown here is derived from an EMBL/GenBank/DDBJ whole genome shotgun (WGS) entry which is preliminary data.</text>
</comment>
<dbReference type="PANTHER" id="PTHR21152:SF40">
    <property type="entry name" value="ALANINE--GLYOXYLATE AMINOTRANSFERASE"/>
    <property type="match status" value="1"/>
</dbReference>